<comment type="caution">
    <text evidence="2">The sequence shown here is derived from an EMBL/GenBank/DDBJ whole genome shotgun (WGS) entry which is preliminary data.</text>
</comment>
<evidence type="ECO:0000256" key="1">
    <source>
        <dbReference type="SAM" id="MobiDB-lite"/>
    </source>
</evidence>
<sequence>MQAPIHQLPRKNPASKAGDFRKNDEHVETKLPVQYKRAGFPTLRLGYR</sequence>
<evidence type="ECO:0000313" key="3">
    <source>
        <dbReference type="Proteomes" id="UP000435910"/>
    </source>
</evidence>
<reference evidence="2 3" key="1">
    <citation type="submission" date="2019-06" db="EMBL/GenBank/DDBJ databases">
        <title>Genome sequence analysis of &gt;100 Bacillus licheniformis strains suggests intrinsic resistance to this species.</title>
        <authorList>
            <person name="Wels M."/>
            <person name="Siezen R.J."/>
            <person name="Johansen E."/>
            <person name="Stuer-Lauridsen B."/>
            <person name="Bjerre K."/>
            <person name="Nielsen B.K.K."/>
        </authorList>
    </citation>
    <scope>NUCLEOTIDE SEQUENCE [LARGE SCALE GENOMIC DNA]</scope>
    <source>
        <strain evidence="2 3">BAC-16736</strain>
    </source>
</reference>
<feature type="compositionally biased region" description="Basic and acidic residues" evidence="1">
    <location>
        <begin position="18"/>
        <end position="28"/>
    </location>
</feature>
<protein>
    <submittedName>
        <fullName evidence="2">Uncharacterized protein</fullName>
    </submittedName>
</protein>
<proteinExistence type="predicted"/>
<name>A0A8B5YAB3_BACLI</name>
<dbReference type="AlphaFoldDB" id="A0A8B5YAB3"/>
<gene>
    <name evidence="2" type="ORF">CHCC16736_4407</name>
</gene>
<accession>A0A8B5YAB3</accession>
<dbReference type="EMBL" id="NILC01000026">
    <property type="protein sequence ID" value="TWL25524.1"/>
    <property type="molecule type" value="Genomic_DNA"/>
</dbReference>
<dbReference type="Proteomes" id="UP000435910">
    <property type="component" value="Unassembled WGS sequence"/>
</dbReference>
<evidence type="ECO:0000313" key="2">
    <source>
        <dbReference type="EMBL" id="TWL25524.1"/>
    </source>
</evidence>
<organism evidence="2 3">
    <name type="scientific">Bacillus licheniformis</name>
    <dbReference type="NCBI Taxonomy" id="1402"/>
    <lineage>
        <taxon>Bacteria</taxon>
        <taxon>Bacillati</taxon>
        <taxon>Bacillota</taxon>
        <taxon>Bacilli</taxon>
        <taxon>Bacillales</taxon>
        <taxon>Bacillaceae</taxon>
        <taxon>Bacillus</taxon>
    </lineage>
</organism>
<feature type="region of interest" description="Disordered" evidence="1">
    <location>
        <begin position="1"/>
        <end position="28"/>
    </location>
</feature>